<comment type="caution">
    <text evidence="1">The sequence shown here is derived from an EMBL/GenBank/DDBJ whole genome shotgun (WGS) entry which is preliminary data.</text>
</comment>
<dbReference type="Proteomes" id="UP000824890">
    <property type="component" value="Unassembled WGS sequence"/>
</dbReference>
<organism evidence="1 2">
    <name type="scientific">Brassica napus</name>
    <name type="common">Rape</name>
    <dbReference type="NCBI Taxonomy" id="3708"/>
    <lineage>
        <taxon>Eukaryota</taxon>
        <taxon>Viridiplantae</taxon>
        <taxon>Streptophyta</taxon>
        <taxon>Embryophyta</taxon>
        <taxon>Tracheophyta</taxon>
        <taxon>Spermatophyta</taxon>
        <taxon>Magnoliopsida</taxon>
        <taxon>eudicotyledons</taxon>
        <taxon>Gunneridae</taxon>
        <taxon>Pentapetalae</taxon>
        <taxon>rosids</taxon>
        <taxon>malvids</taxon>
        <taxon>Brassicales</taxon>
        <taxon>Brassicaceae</taxon>
        <taxon>Brassiceae</taxon>
        <taxon>Brassica</taxon>
    </lineage>
</organism>
<keyword evidence="2" id="KW-1185">Reference proteome</keyword>
<evidence type="ECO:0008006" key="3">
    <source>
        <dbReference type="Google" id="ProtNLM"/>
    </source>
</evidence>
<sequence>MTTGNSKAMINNLPDVILQHILCFIPTKLAINVILQHIPCFVPTKLAISTSILSRRWRHVWCDIPSISLVVDPYTAASVNETLTRYTAPKTKSFHLTITPFRENIPYIDIESISFQISYTTVLLSSNSKYILNIRWFSNAPCLGHPYRNSLMNPWLRFYQVVLLENLTLYDCWELKVLDLSKSLRLRTLEVNRTVTYLWPTQIVAPHIHCLGLFNSELSSKLEIALLPLNPDINADFLQVRVLEMLDVDKYICFWDHIIAFSIMPKNQLVAWISILYLAEIRGVPFPILKVKTLTLDTKIFQYVIPVVFLDIYLKFEGFNLKECGISKDGNKYCMDIVWIKPMHVASFVKLMLKNRKNLDTMVKQLDELYLTFKNIPYIDRLIKFAMSHNFENLSLDLCSPYEEFKLPDFFYNSSPFKQLKIYSHKMFPTALCLGHRCRNSLMNLWLRLYPVALIENLTLYDCYKLKVLDLSKSLRLRTLVVNRNMGARGPRQ</sequence>
<reference evidence="1 2" key="1">
    <citation type="submission" date="2021-05" db="EMBL/GenBank/DDBJ databases">
        <title>Genome Assembly of Synthetic Allotetraploid Brassica napus Reveals Homoeologous Exchanges between Subgenomes.</title>
        <authorList>
            <person name="Davis J.T."/>
        </authorList>
    </citation>
    <scope>NUCLEOTIDE SEQUENCE [LARGE SCALE GENOMIC DNA]</scope>
    <source>
        <strain evidence="2">cv. Da-Ae</strain>
        <tissue evidence="1">Seedling</tissue>
    </source>
</reference>
<evidence type="ECO:0000313" key="2">
    <source>
        <dbReference type="Proteomes" id="UP000824890"/>
    </source>
</evidence>
<feature type="non-terminal residue" evidence="1">
    <location>
        <position position="493"/>
    </location>
</feature>
<dbReference type="EMBL" id="JAGKQM010000399">
    <property type="protein sequence ID" value="KAH0854487.1"/>
    <property type="molecule type" value="Genomic_DNA"/>
</dbReference>
<accession>A0ABQ7XGY4</accession>
<dbReference type="PANTHER" id="PTHR31293">
    <property type="entry name" value="RNI-LIKE SUPERFAMILY PROTEIN"/>
    <property type="match status" value="1"/>
</dbReference>
<gene>
    <name evidence="1" type="ORF">HID58_069154</name>
</gene>
<dbReference type="InterPro" id="IPR055294">
    <property type="entry name" value="FBL60-like"/>
</dbReference>
<proteinExistence type="predicted"/>
<evidence type="ECO:0000313" key="1">
    <source>
        <dbReference type="EMBL" id="KAH0854487.1"/>
    </source>
</evidence>
<protein>
    <recommendedName>
        <fullName evidence="3">F-box domain-containing protein</fullName>
    </recommendedName>
</protein>
<name>A0ABQ7XGY4_BRANA</name>
<dbReference type="PANTHER" id="PTHR31293:SF12">
    <property type="entry name" value="RNI-LIKE SUPERFAMILY PROTEIN"/>
    <property type="match status" value="1"/>
</dbReference>